<dbReference type="OrthoDB" id="48041at2759"/>
<keyword evidence="5" id="KW-0378">Hydrolase</keyword>
<feature type="domain" description="tRNA intron endonuclease catalytic" evidence="4">
    <location>
        <begin position="13"/>
        <end position="83"/>
    </location>
</feature>
<dbReference type="AlphaFoldDB" id="A0A0B2UG87"/>
<dbReference type="EC" id="4.6.1.16" evidence="2"/>
<dbReference type="STRING" id="1354746.A0A0B2UG87"/>
<dbReference type="GeneID" id="26261367"/>
<keyword evidence="5" id="KW-0540">Nuclease</keyword>
<evidence type="ECO:0000259" key="4">
    <source>
        <dbReference type="Pfam" id="PF01974"/>
    </source>
</evidence>
<dbReference type="InterPro" id="IPR011856">
    <property type="entry name" value="tRNA_endonuc-like_dom_sf"/>
</dbReference>
<dbReference type="Proteomes" id="UP000031056">
    <property type="component" value="Unassembled WGS sequence"/>
</dbReference>
<comment type="catalytic activity">
    <reaction evidence="3">
        <text>pretRNA = a 3'-half-tRNA molecule with a 5'-OH end + a 5'-half-tRNA molecule with a 2',3'-cyclic phosphate end + an intron with a 2',3'-cyclic phosphate and a 5'-hydroxyl terminus.</text>
        <dbReference type="EC" id="4.6.1.16"/>
    </reaction>
</comment>
<dbReference type="Gene3D" id="3.40.1350.10">
    <property type="match status" value="1"/>
</dbReference>
<evidence type="ECO:0000313" key="6">
    <source>
        <dbReference type="Proteomes" id="UP000031056"/>
    </source>
</evidence>
<protein>
    <recommendedName>
        <fullName evidence="2">tRNA-intron lyase</fullName>
        <ecNumber evidence="2">4.6.1.16</ecNumber>
    </recommendedName>
</protein>
<dbReference type="GO" id="GO:0003676">
    <property type="term" value="F:nucleic acid binding"/>
    <property type="evidence" value="ECO:0007669"/>
    <property type="project" value="InterPro"/>
</dbReference>
<reference evidence="5 6" key="1">
    <citation type="journal article" date="2014" name="MBio">
        <title>The Ordospora colligata genome; evolution of extreme reduction in microsporidia and host-to-parasite horizontal gene transfer.</title>
        <authorList>
            <person name="Pombert J.-F."/>
            <person name="Haag K.L."/>
            <person name="Beidas S."/>
            <person name="Ebert D."/>
            <person name="Keeling P.J."/>
        </authorList>
    </citation>
    <scope>NUCLEOTIDE SEQUENCE [LARGE SCALE GENOMIC DNA]</scope>
    <source>
        <strain evidence="5 6">OC4</strain>
    </source>
</reference>
<keyword evidence="5" id="KW-0255">Endonuclease</keyword>
<sequence>MPGVRAQLREVLRNAFMKEGFVVGDGLKYGVDLLLYTDSPSKVHSRYGVLIDDGYCMQDIIGIQRTCASANKEMALVFFSEDGFEMVLVERMQLKNVEEIK</sequence>
<dbReference type="CDD" id="cd22363">
    <property type="entry name" value="tRNA-intron_lyase_C"/>
    <property type="match status" value="1"/>
</dbReference>
<comment type="caution">
    <text evidence="5">The sequence shown here is derived from an EMBL/GenBank/DDBJ whole genome shotgun (WGS) entry which is preliminary data.</text>
</comment>
<organism evidence="5 6">
    <name type="scientific">Ordospora colligata OC4</name>
    <dbReference type="NCBI Taxonomy" id="1354746"/>
    <lineage>
        <taxon>Eukaryota</taxon>
        <taxon>Fungi</taxon>
        <taxon>Fungi incertae sedis</taxon>
        <taxon>Microsporidia</taxon>
        <taxon>Ordosporidae</taxon>
        <taxon>Ordospora</taxon>
    </lineage>
</organism>
<dbReference type="InterPro" id="IPR036167">
    <property type="entry name" value="tRNA_intron_Endo_cat-like_sf"/>
</dbReference>
<dbReference type="GO" id="GO:0006388">
    <property type="term" value="P:tRNA splicing, via endonucleolytic cleavage and ligation"/>
    <property type="evidence" value="ECO:0007669"/>
    <property type="project" value="InterPro"/>
</dbReference>
<dbReference type="HOGENOM" id="CLU_177208_0_0_1"/>
<evidence type="ECO:0000256" key="1">
    <source>
        <dbReference type="ARBA" id="ARBA00008078"/>
    </source>
</evidence>
<proteinExistence type="inferred from homology"/>
<dbReference type="SUPFAM" id="SSF53032">
    <property type="entry name" value="tRNA-intron endonuclease catalytic domain-like"/>
    <property type="match status" value="1"/>
</dbReference>
<evidence type="ECO:0000256" key="3">
    <source>
        <dbReference type="ARBA" id="ARBA00034031"/>
    </source>
</evidence>
<comment type="similarity">
    <text evidence="1">Belongs to the tRNA-intron endonuclease family.</text>
</comment>
<evidence type="ECO:0000256" key="2">
    <source>
        <dbReference type="ARBA" id="ARBA00012573"/>
    </source>
</evidence>
<dbReference type="GO" id="GO:0000213">
    <property type="term" value="F:tRNA-intron lyase activity"/>
    <property type="evidence" value="ECO:0007669"/>
    <property type="project" value="UniProtKB-EC"/>
</dbReference>
<dbReference type="InterPro" id="IPR006677">
    <property type="entry name" value="tRNA_intron_Endonuc_cat-like"/>
</dbReference>
<dbReference type="EMBL" id="JOKQ01000003">
    <property type="protein sequence ID" value="KHN70096.1"/>
    <property type="molecule type" value="Genomic_DNA"/>
</dbReference>
<accession>A0A0B2UG87</accession>
<dbReference type="InParanoid" id="A0A0B2UG87"/>
<keyword evidence="6" id="KW-1185">Reference proteome</keyword>
<dbReference type="GO" id="GO:0005634">
    <property type="term" value="C:nucleus"/>
    <property type="evidence" value="ECO:0007669"/>
    <property type="project" value="UniProtKB-ARBA"/>
</dbReference>
<dbReference type="VEuPathDB" id="MicrosporidiaDB:M896_030830"/>
<dbReference type="Pfam" id="PF01974">
    <property type="entry name" value="tRNA_int_endo"/>
    <property type="match status" value="1"/>
</dbReference>
<gene>
    <name evidence="5" type="ORF">M896_030830</name>
</gene>
<dbReference type="RefSeq" id="XP_014564138.1">
    <property type="nucleotide sequence ID" value="XM_014708652.1"/>
</dbReference>
<name>A0A0B2UG87_9MICR</name>
<evidence type="ECO:0000313" key="5">
    <source>
        <dbReference type="EMBL" id="KHN70096.1"/>
    </source>
</evidence>